<evidence type="ECO:0000313" key="2">
    <source>
        <dbReference type="EMBL" id="EFI33985.1"/>
    </source>
</evidence>
<comment type="caution">
    <text evidence="2">The sequence shown here is derived from an EMBL/GenBank/DDBJ whole genome shotgun (WGS) entry which is preliminary data.</text>
</comment>
<feature type="transmembrane region" description="Helical" evidence="1">
    <location>
        <begin position="88"/>
        <end position="107"/>
    </location>
</feature>
<organism evidence="2 3">
    <name type="scientific">Desulfonatronospira thiodismutans ASO3-1</name>
    <dbReference type="NCBI Taxonomy" id="555779"/>
    <lineage>
        <taxon>Bacteria</taxon>
        <taxon>Pseudomonadati</taxon>
        <taxon>Thermodesulfobacteriota</taxon>
        <taxon>Desulfovibrionia</taxon>
        <taxon>Desulfovibrionales</taxon>
        <taxon>Desulfonatronovibrionaceae</taxon>
        <taxon>Desulfonatronospira</taxon>
    </lineage>
</organism>
<keyword evidence="3" id="KW-1185">Reference proteome</keyword>
<proteinExistence type="predicted"/>
<name>D6STG9_9BACT</name>
<feature type="transmembrane region" description="Helical" evidence="1">
    <location>
        <begin position="59"/>
        <end position="82"/>
    </location>
</feature>
<dbReference type="Pfam" id="PF04020">
    <property type="entry name" value="Phage_holin_4_2"/>
    <property type="match status" value="1"/>
</dbReference>
<accession>D6STG9</accession>
<dbReference type="PANTHER" id="PTHR37309">
    <property type="entry name" value="SLR0284 PROTEIN"/>
    <property type="match status" value="1"/>
</dbReference>
<dbReference type="EMBL" id="ACJN02000003">
    <property type="protein sequence ID" value="EFI33985.1"/>
    <property type="molecule type" value="Genomic_DNA"/>
</dbReference>
<evidence type="ECO:0008006" key="4">
    <source>
        <dbReference type="Google" id="ProtNLM"/>
    </source>
</evidence>
<dbReference type="RefSeq" id="WP_008871334.1">
    <property type="nucleotide sequence ID" value="NZ_ACJN02000003.1"/>
</dbReference>
<dbReference type="eggNOG" id="COG1950">
    <property type="taxonomic scope" value="Bacteria"/>
</dbReference>
<protein>
    <recommendedName>
        <fullName evidence="4">Phage holin family protein</fullName>
    </recommendedName>
</protein>
<keyword evidence="1" id="KW-0472">Membrane</keyword>
<evidence type="ECO:0000313" key="3">
    <source>
        <dbReference type="Proteomes" id="UP000005496"/>
    </source>
</evidence>
<dbReference type="PANTHER" id="PTHR37309:SF1">
    <property type="entry name" value="SLR0284 PROTEIN"/>
    <property type="match status" value="1"/>
</dbReference>
<reference evidence="2" key="1">
    <citation type="submission" date="2010-05" db="EMBL/GenBank/DDBJ databases">
        <title>The draft genome of Desulfonatronospira thiodismutans ASO3-1.</title>
        <authorList>
            <consortium name="US DOE Joint Genome Institute (JGI-PGF)"/>
            <person name="Lucas S."/>
            <person name="Copeland A."/>
            <person name="Lapidus A."/>
            <person name="Cheng J.-F."/>
            <person name="Bruce D."/>
            <person name="Goodwin L."/>
            <person name="Pitluck S."/>
            <person name="Chertkov O."/>
            <person name="Brettin T."/>
            <person name="Detter J.C."/>
            <person name="Han C."/>
            <person name="Land M.L."/>
            <person name="Hauser L."/>
            <person name="Kyrpides N."/>
            <person name="Mikhailova N."/>
            <person name="Muyzer G."/>
            <person name="Woyke T."/>
        </authorList>
    </citation>
    <scope>NUCLEOTIDE SEQUENCE [LARGE SCALE GENOMIC DNA]</scope>
    <source>
        <strain evidence="2">ASO3-1</strain>
    </source>
</reference>
<dbReference type="OrthoDB" id="9797048at2"/>
<dbReference type="Proteomes" id="UP000005496">
    <property type="component" value="Unassembled WGS sequence"/>
</dbReference>
<evidence type="ECO:0000256" key="1">
    <source>
        <dbReference type="SAM" id="Phobius"/>
    </source>
</evidence>
<feature type="transmembrane region" description="Helical" evidence="1">
    <location>
        <begin position="5"/>
        <end position="22"/>
    </location>
</feature>
<sequence length="130" mass="14105">MPGIIIRWLILTVAVIICAYIVGGIHVAGFFSAFVAAAFLGILNALFRPILLLVTLPLNVLTFGLFTFVINAVLLLMVSGVVSGLEIHGFWSAMGGALIIALVSWALSSFVSDQGRLEYIELKKRGNRWE</sequence>
<keyword evidence="1" id="KW-0812">Transmembrane</keyword>
<dbReference type="InterPro" id="IPR007165">
    <property type="entry name" value="Phage_holin_4_2"/>
</dbReference>
<dbReference type="AlphaFoldDB" id="D6STG9"/>
<keyword evidence="1" id="KW-1133">Transmembrane helix</keyword>
<feature type="transmembrane region" description="Helical" evidence="1">
    <location>
        <begin position="28"/>
        <end position="47"/>
    </location>
</feature>
<gene>
    <name evidence="2" type="ORF">Dthio_PD1324</name>
</gene>